<proteinExistence type="predicted"/>
<dbReference type="EMBL" id="MEHJ01000001">
    <property type="protein sequence ID" value="OEJ24296.1"/>
    <property type="molecule type" value="Genomic_DNA"/>
</dbReference>
<keyword evidence="2" id="KW-1185">Reference proteome</keyword>
<gene>
    <name evidence="1" type="ORF">AS594_07135</name>
</gene>
<sequence>MPTFNQLVTRVKQQTMGFTLDQASVSELAAPMDADDTSFTCDSGTVANLSRGIVEIDDELILVKTFEPTSGVVSVMGLANGRGYEGTTAAAHAANALVTASPAFPRARIKEALNDTITALYPHLVVFDTTEITYNAAQMEYELPAAVKDVWYVVAKTVGPSKISQPMSNWRYNPKARTTDFASGKSIQLFDAITPGQAVKVVYAKAPATLSAGADDFATVTGYPDRYVDLVLYGTLKRVLPALLSGRLQQQSVEATERAMLVSPRDISSAIQMNASLYAERLEEERSLMFAEIPNYATFQGS</sequence>
<dbReference type="OrthoDB" id="4137810at2"/>
<organism evidence="1 2">
    <name type="scientific">Streptomyces agglomeratus</name>
    <dbReference type="NCBI Taxonomy" id="285458"/>
    <lineage>
        <taxon>Bacteria</taxon>
        <taxon>Bacillati</taxon>
        <taxon>Actinomycetota</taxon>
        <taxon>Actinomycetes</taxon>
        <taxon>Kitasatosporales</taxon>
        <taxon>Streptomycetaceae</taxon>
        <taxon>Streptomyces</taxon>
    </lineage>
</organism>
<evidence type="ECO:0000313" key="1">
    <source>
        <dbReference type="EMBL" id="OEJ24296.1"/>
    </source>
</evidence>
<reference evidence="1 2" key="1">
    <citation type="submission" date="2016-08" db="EMBL/GenBank/DDBJ databases">
        <title>Complete genome sequence of Streptomyces agglomeratus strain 6-3-2, a novel anti-MRSA actinomycete isolated from Wuli of Tebit, China.</title>
        <authorList>
            <person name="Chen X."/>
        </authorList>
    </citation>
    <scope>NUCLEOTIDE SEQUENCE [LARGE SCALE GENOMIC DNA]</scope>
    <source>
        <strain evidence="1 2">6-3-2</strain>
    </source>
</reference>
<dbReference type="Proteomes" id="UP000095759">
    <property type="component" value="Unassembled WGS sequence"/>
</dbReference>
<comment type="caution">
    <text evidence="1">The sequence shown here is derived from an EMBL/GenBank/DDBJ whole genome shotgun (WGS) entry which is preliminary data.</text>
</comment>
<name>A0A1E5P426_9ACTN</name>
<protein>
    <submittedName>
        <fullName evidence="1">Uncharacterized protein</fullName>
    </submittedName>
</protein>
<accession>A0A1E5P426</accession>
<dbReference type="InterPro" id="IPR056209">
    <property type="entry name" value="SU10_adaptor"/>
</dbReference>
<dbReference type="Pfam" id="PF24175">
    <property type="entry name" value="SU10_adaptor"/>
    <property type="match status" value="1"/>
</dbReference>
<evidence type="ECO:0000313" key="2">
    <source>
        <dbReference type="Proteomes" id="UP000095759"/>
    </source>
</evidence>
<dbReference type="AlphaFoldDB" id="A0A1E5P426"/>
<dbReference type="RefSeq" id="WP_069935023.1">
    <property type="nucleotide sequence ID" value="NZ_MEHJ01000001.1"/>
</dbReference>